<accession>A0A1S8YSC2</accession>
<dbReference type="SUPFAM" id="SSF53807">
    <property type="entry name" value="Helical backbone' metal receptor"/>
    <property type="match status" value="1"/>
</dbReference>
<evidence type="ECO:0000256" key="1">
    <source>
        <dbReference type="ARBA" id="ARBA00004196"/>
    </source>
</evidence>
<keyword evidence="5" id="KW-0732">Signal</keyword>
<dbReference type="GO" id="GO:0030288">
    <property type="term" value="C:outer membrane-bounded periplasmic space"/>
    <property type="evidence" value="ECO:0007669"/>
    <property type="project" value="TreeGrafter"/>
</dbReference>
<keyword evidence="4" id="KW-0408">Iron</keyword>
<evidence type="ECO:0000256" key="5">
    <source>
        <dbReference type="ARBA" id="ARBA00022729"/>
    </source>
</evidence>
<sequence>MLALAPVSTAVYGSSDAGGVVVLDWMLTESLLLLGITPLAMANPAGFRQTFHSVSLPASVKDVGLIYQPNLELLTLLRPRLIIISPSHAAIAPLLEKIAPTLSVGAVQGASASPFTQVCAALTQLGAFFHRTERARAVILSAQKAIETARRRVVACQTQVARKIFIVQFIDEAFIRLFGLQSLYGEMLERVGAHNACTLPTPVSGFTTTGYDALYAQPDALLVGFAPLSAAVQTMLRQNPVWQALPFRQPGRHVLIPLIPPNGGVASAMAFAERLAQGIAIMSGAPDADLGQRQVLP</sequence>
<keyword evidence="4" id="KW-0410">Iron transport</keyword>
<keyword evidence="3" id="KW-0813">Transport</keyword>
<proteinExistence type="inferred from homology"/>
<dbReference type="InterPro" id="IPR051313">
    <property type="entry name" value="Bact_iron-sidero_bind"/>
</dbReference>
<evidence type="ECO:0000256" key="3">
    <source>
        <dbReference type="ARBA" id="ARBA00022448"/>
    </source>
</evidence>
<organism evidence="7 8">
    <name type="scientific">Izhakiella australiensis</name>
    <dbReference type="NCBI Taxonomy" id="1926881"/>
    <lineage>
        <taxon>Bacteria</taxon>
        <taxon>Pseudomonadati</taxon>
        <taxon>Pseudomonadota</taxon>
        <taxon>Gammaproteobacteria</taxon>
        <taxon>Enterobacterales</taxon>
        <taxon>Erwiniaceae</taxon>
        <taxon>Izhakiella</taxon>
    </lineage>
</organism>
<dbReference type="AlphaFoldDB" id="A0A1S8YSC2"/>
<dbReference type="PANTHER" id="PTHR30532:SF1">
    <property type="entry name" value="IRON(3+)-HYDROXAMATE-BINDING PROTEIN FHUD"/>
    <property type="match status" value="1"/>
</dbReference>
<feature type="domain" description="Fe/B12 periplasmic-binding" evidence="6">
    <location>
        <begin position="19"/>
        <end position="283"/>
    </location>
</feature>
<comment type="caution">
    <text evidence="7">The sequence shown here is derived from an EMBL/GenBank/DDBJ whole genome shotgun (WGS) entry which is preliminary data.</text>
</comment>
<evidence type="ECO:0000259" key="6">
    <source>
        <dbReference type="PROSITE" id="PS50983"/>
    </source>
</evidence>
<evidence type="ECO:0000256" key="4">
    <source>
        <dbReference type="ARBA" id="ARBA00022496"/>
    </source>
</evidence>
<evidence type="ECO:0000256" key="2">
    <source>
        <dbReference type="ARBA" id="ARBA00008814"/>
    </source>
</evidence>
<dbReference type="STRING" id="1926881.BTJ39_00855"/>
<dbReference type="PROSITE" id="PS50983">
    <property type="entry name" value="FE_B12_PBP"/>
    <property type="match status" value="1"/>
</dbReference>
<dbReference type="Proteomes" id="UP000190667">
    <property type="component" value="Unassembled WGS sequence"/>
</dbReference>
<dbReference type="Gene3D" id="3.40.50.1980">
    <property type="entry name" value="Nitrogenase molybdenum iron protein domain"/>
    <property type="match status" value="2"/>
</dbReference>
<keyword evidence="4" id="KW-0406">Ion transport</keyword>
<evidence type="ECO:0000313" key="8">
    <source>
        <dbReference type="Proteomes" id="UP000190667"/>
    </source>
</evidence>
<evidence type="ECO:0000313" key="7">
    <source>
        <dbReference type="EMBL" id="OON41748.1"/>
    </source>
</evidence>
<protein>
    <recommendedName>
        <fullName evidence="6">Fe/B12 periplasmic-binding domain-containing protein</fullName>
    </recommendedName>
</protein>
<dbReference type="InterPro" id="IPR002491">
    <property type="entry name" value="ABC_transptr_periplasmic_BD"/>
</dbReference>
<dbReference type="PANTHER" id="PTHR30532">
    <property type="entry name" value="IRON III DICITRATE-BINDING PERIPLASMIC PROTEIN"/>
    <property type="match status" value="1"/>
</dbReference>
<name>A0A1S8YSC2_9GAMM</name>
<comment type="similarity">
    <text evidence="2">Belongs to the bacterial solute-binding protein 8 family.</text>
</comment>
<comment type="subcellular location">
    <subcellularLocation>
        <location evidence="1">Cell envelope</location>
    </subcellularLocation>
</comment>
<keyword evidence="8" id="KW-1185">Reference proteome</keyword>
<dbReference type="EMBL" id="MRUL01000001">
    <property type="protein sequence ID" value="OON41748.1"/>
    <property type="molecule type" value="Genomic_DNA"/>
</dbReference>
<reference evidence="7 8" key="1">
    <citation type="submission" date="2016-12" db="EMBL/GenBank/DDBJ databases">
        <title>Izhakiella australiana sp. nov. of genus Izhakiella isolated from Australian desert.</title>
        <authorList>
            <person name="Ji M."/>
        </authorList>
    </citation>
    <scope>NUCLEOTIDE SEQUENCE [LARGE SCALE GENOMIC DNA]</scope>
    <source>
        <strain evidence="7 8">D4N98</strain>
    </source>
</reference>
<dbReference type="GO" id="GO:1901678">
    <property type="term" value="P:iron coordination entity transport"/>
    <property type="evidence" value="ECO:0007669"/>
    <property type="project" value="UniProtKB-ARBA"/>
</dbReference>
<dbReference type="Pfam" id="PF01497">
    <property type="entry name" value="Peripla_BP_2"/>
    <property type="match status" value="1"/>
</dbReference>
<gene>
    <name evidence="7" type="ORF">BTJ39_00855</name>
</gene>